<evidence type="ECO:0000313" key="2">
    <source>
        <dbReference type="EMBL" id="KAG4412005.1"/>
    </source>
</evidence>
<keyword evidence="3" id="KW-1185">Reference proteome</keyword>
<protein>
    <recommendedName>
        <fullName evidence="4">Circumsporozoite protein</fullName>
    </recommendedName>
</protein>
<sequence length="440" mass="42691">MFSQTVLVALLAAVAEARFGQEQGNGAITAIGALTNLGQSGQAATLAGGSIQFLLAAANPCGKLTQADNIISELGTSAEAVAAARGLVAAEQNFNPFVVSIPSICNDPTLPKSAELRGVVPLIDPAVGGQDVENANSKTSITTPFDATGLSVAQVMVAQGFSNFTAVDLAGNKVDASTLSGGAATDASTGAAGSAVSNSSVVAVSSIAAVSSAVASTDCVPSTTMVTVTRAAVASSSDCAAAVTVTVEPSAAASATASAVESVAASSPVVSSAAPAATGATSGAAAGTCTGSGQTMVCSSPAVGAGKVSDPVTGTFDGFVASTIAGLDFGLCVPTMKFELGLNGRAATAGTFQAQDPLCNKGQQEALNPAIITNRIHDQMTNACGANQAAKDAITAAQAMIVALGTRDASTADAFNTALGFAGANTNPDNAPQTGLVGHV</sequence>
<keyword evidence="1" id="KW-0732">Signal</keyword>
<name>A0A8H7T016_9HELO</name>
<proteinExistence type="predicted"/>
<comment type="caution">
    <text evidence="2">The sequence shown here is derived from an EMBL/GenBank/DDBJ whole genome shotgun (WGS) entry which is preliminary data.</text>
</comment>
<feature type="chain" id="PRO_5034678784" description="Circumsporozoite protein" evidence="1">
    <location>
        <begin position="18"/>
        <end position="440"/>
    </location>
</feature>
<evidence type="ECO:0000256" key="1">
    <source>
        <dbReference type="SAM" id="SignalP"/>
    </source>
</evidence>
<reference evidence="2" key="1">
    <citation type="submission" date="2021-02" db="EMBL/GenBank/DDBJ databases">
        <title>Genome sequence Cadophora malorum strain M34.</title>
        <authorList>
            <person name="Stefanovic E."/>
            <person name="Vu D."/>
            <person name="Scully C."/>
            <person name="Dijksterhuis J."/>
            <person name="Roader J."/>
            <person name="Houbraken J."/>
        </authorList>
    </citation>
    <scope>NUCLEOTIDE SEQUENCE</scope>
    <source>
        <strain evidence="2">M34</strain>
    </source>
</reference>
<feature type="signal peptide" evidence="1">
    <location>
        <begin position="1"/>
        <end position="17"/>
    </location>
</feature>
<dbReference type="EMBL" id="JAFJYH010000417">
    <property type="protein sequence ID" value="KAG4412005.1"/>
    <property type="molecule type" value="Genomic_DNA"/>
</dbReference>
<dbReference type="AlphaFoldDB" id="A0A8H7T016"/>
<organism evidence="2 3">
    <name type="scientific">Cadophora malorum</name>
    <dbReference type="NCBI Taxonomy" id="108018"/>
    <lineage>
        <taxon>Eukaryota</taxon>
        <taxon>Fungi</taxon>
        <taxon>Dikarya</taxon>
        <taxon>Ascomycota</taxon>
        <taxon>Pezizomycotina</taxon>
        <taxon>Leotiomycetes</taxon>
        <taxon>Helotiales</taxon>
        <taxon>Ploettnerulaceae</taxon>
        <taxon>Cadophora</taxon>
    </lineage>
</organism>
<dbReference type="Proteomes" id="UP000664132">
    <property type="component" value="Unassembled WGS sequence"/>
</dbReference>
<dbReference type="OrthoDB" id="2141239at2759"/>
<evidence type="ECO:0008006" key="4">
    <source>
        <dbReference type="Google" id="ProtNLM"/>
    </source>
</evidence>
<evidence type="ECO:0000313" key="3">
    <source>
        <dbReference type="Proteomes" id="UP000664132"/>
    </source>
</evidence>
<accession>A0A8H7T016</accession>
<gene>
    <name evidence="2" type="ORF">IFR04_014849</name>
</gene>